<gene>
    <name evidence="1" type="ORF">DAD186_07740</name>
</gene>
<dbReference type="Gene3D" id="3.40.30.10">
    <property type="entry name" value="Glutaredoxin"/>
    <property type="match status" value="1"/>
</dbReference>
<dbReference type="RefSeq" id="WP_065247554.1">
    <property type="nucleotide sequence ID" value="NZ_CP012117.1"/>
</dbReference>
<dbReference type="Pfam" id="PF22234">
    <property type="entry name" value="Rv2466c-like"/>
    <property type="match status" value="1"/>
</dbReference>
<evidence type="ECO:0000313" key="2">
    <source>
        <dbReference type="Proteomes" id="UP000092596"/>
    </source>
</evidence>
<sequence>MSATKRDVLLYIDPTCPFAWVTSRWLLHAVKERPEYTPRFSIMSLYVLNEGRDLDPNYRALIDQTLSPAHLFMAVQRELGQEAFSKLYTAWGERFHVQDRRDDFLEVARESLEEAGIDASYLEHWEGRTYEAELREEQAKVQKMVGDDVGTPVISFGSGTAYFGPVLTRAPRGEEAGALLDGLAAMTTVRGFSELKRARTGGLDFS</sequence>
<evidence type="ECO:0000313" key="1">
    <source>
        <dbReference type="EMBL" id="ANP27324.1"/>
    </source>
</evidence>
<dbReference type="InterPro" id="IPR053977">
    <property type="entry name" value="Rv2466c-like"/>
</dbReference>
<evidence type="ECO:0008006" key="3">
    <source>
        <dbReference type="Google" id="ProtNLM"/>
    </source>
</evidence>
<reference evidence="1 2" key="1">
    <citation type="submission" date="2015-06" db="EMBL/GenBank/DDBJ databases">
        <title>Investigation of pathophysiology for high-risk pregnancy and development of treatment modality based on it.</title>
        <authorList>
            <person name="Kim B.-C."/>
            <person name="Lim S."/>
        </authorList>
    </citation>
    <scope>NUCLEOTIDE SEQUENCE [LARGE SCALE GENOMIC DNA]</scope>
    <source>
        <strain evidence="1 2">AD1-86</strain>
    </source>
</reference>
<organism evidence="1 2">
    <name type="scientific">Dermabacter vaginalis</name>
    <dbReference type="NCBI Taxonomy" id="1630135"/>
    <lineage>
        <taxon>Bacteria</taxon>
        <taxon>Bacillati</taxon>
        <taxon>Actinomycetota</taxon>
        <taxon>Actinomycetes</taxon>
        <taxon>Micrococcales</taxon>
        <taxon>Dermabacteraceae</taxon>
        <taxon>Dermabacter</taxon>
    </lineage>
</organism>
<name>A0A1B0ZH65_9MICO</name>
<dbReference type="STRING" id="1630135.DAD186_07740"/>
<dbReference type="AlphaFoldDB" id="A0A1B0ZH65"/>
<dbReference type="Proteomes" id="UP000092596">
    <property type="component" value="Chromosome"/>
</dbReference>
<dbReference type="EMBL" id="CP012117">
    <property type="protein sequence ID" value="ANP27324.1"/>
    <property type="molecule type" value="Genomic_DNA"/>
</dbReference>
<proteinExistence type="predicted"/>
<dbReference type="KEGG" id="dva:DAD186_07740"/>
<dbReference type="InterPro" id="IPR036249">
    <property type="entry name" value="Thioredoxin-like_sf"/>
</dbReference>
<dbReference type="SUPFAM" id="SSF52833">
    <property type="entry name" value="Thioredoxin-like"/>
    <property type="match status" value="1"/>
</dbReference>
<dbReference type="PATRIC" id="fig|1630135.4.peg.776"/>
<protein>
    <recommendedName>
        <fullName evidence="3">Disulfide bond formation protein DsbA</fullName>
    </recommendedName>
</protein>
<accession>A0A1B0ZH65</accession>